<evidence type="ECO:0000256" key="6">
    <source>
        <dbReference type="ARBA" id="ARBA00022801"/>
    </source>
</evidence>
<dbReference type="SUPFAM" id="SSF54001">
    <property type="entry name" value="Cysteine proteinases"/>
    <property type="match status" value="1"/>
</dbReference>
<keyword evidence="10" id="KW-1185">Reference proteome</keyword>
<evidence type="ECO:0000256" key="1">
    <source>
        <dbReference type="ARBA" id="ARBA00000707"/>
    </source>
</evidence>
<evidence type="ECO:0000256" key="3">
    <source>
        <dbReference type="ARBA" id="ARBA00012759"/>
    </source>
</evidence>
<dbReference type="EMBL" id="JABBWM010000130">
    <property type="protein sequence ID" value="KAG2087630.1"/>
    <property type="molecule type" value="Genomic_DNA"/>
</dbReference>
<evidence type="ECO:0000313" key="9">
    <source>
        <dbReference type="EMBL" id="KAG2087630.1"/>
    </source>
</evidence>
<dbReference type="InterPro" id="IPR038765">
    <property type="entry name" value="Papain-like_cys_pep_sf"/>
</dbReference>
<comment type="caution">
    <text evidence="9">The sequence shown here is derived from an EMBL/GenBank/DDBJ whole genome shotgun (WGS) entry which is preliminary data.</text>
</comment>
<dbReference type="PANTHER" id="PTHR21646">
    <property type="entry name" value="UBIQUITIN CARBOXYL-TERMINAL HYDROLASE"/>
    <property type="match status" value="1"/>
</dbReference>
<evidence type="ECO:0000313" key="10">
    <source>
        <dbReference type="Proteomes" id="UP000823399"/>
    </source>
</evidence>
<evidence type="ECO:0000256" key="2">
    <source>
        <dbReference type="ARBA" id="ARBA00009085"/>
    </source>
</evidence>
<keyword evidence="5" id="KW-0833">Ubl conjugation pathway</keyword>
<dbReference type="Proteomes" id="UP000823399">
    <property type="component" value="Unassembled WGS sequence"/>
</dbReference>
<dbReference type="OrthoDB" id="10592942at2759"/>
<feature type="domain" description="DDX60-like winged helix" evidence="8">
    <location>
        <begin position="36"/>
        <end position="78"/>
    </location>
</feature>
<dbReference type="Gene3D" id="3.90.70.10">
    <property type="entry name" value="Cysteine proteinases"/>
    <property type="match status" value="1"/>
</dbReference>
<name>A0A9P7ETE6_9AGAM</name>
<keyword evidence="6" id="KW-0378">Hydrolase</keyword>
<dbReference type="GO" id="GO:0006508">
    <property type="term" value="P:proteolysis"/>
    <property type="evidence" value="ECO:0007669"/>
    <property type="project" value="UniProtKB-KW"/>
</dbReference>
<comment type="similarity">
    <text evidence="2">Belongs to the peptidase C19 family.</text>
</comment>
<gene>
    <name evidence="9" type="ORF">F5147DRAFT_790642</name>
</gene>
<reference evidence="9" key="1">
    <citation type="journal article" date="2020" name="New Phytol.">
        <title>Comparative genomics reveals dynamic genome evolution in host specialist ectomycorrhizal fungi.</title>
        <authorList>
            <person name="Lofgren L.A."/>
            <person name="Nguyen N.H."/>
            <person name="Vilgalys R."/>
            <person name="Ruytinx J."/>
            <person name="Liao H.L."/>
            <person name="Branco S."/>
            <person name="Kuo A."/>
            <person name="LaButti K."/>
            <person name="Lipzen A."/>
            <person name="Andreopoulos W."/>
            <person name="Pangilinan J."/>
            <person name="Riley R."/>
            <person name="Hundley H."/>
            <person name="Na H."/>
            <person name="Barry K."/>
            <person name="Grigoriev I.V."/>
            <person name="Stajich J.E."/>
            <person name="Kennedy P.G."/>
        </authorList>
    </citation>
    <scope>NUCLEOTIDE SEQUENCE</scope>
    <source>
        <strain evidence="9">FC423</strain>
    </source>
</reference>
<dbReference type="InterPro" id="IPR059032">
    <property type="entry name" value="WHD_DDX60"/>
</dbReference>
<evidence type="ECO:0000256" key="4">
    <source>
        <dbReference type="ARBA" id="ARBA00022670"/>
    </source>
</evidence>
<dbReference type="Pfam" id="PF26076">
    <property type="entry name" value="WHD_DDX60"/>
    <property type="match status" value="1"/>
</dbReference>
<proteinExistence type="inferred from homology"/>
<keyword evidence="4" id="KW-0645">Protease</keyword>
<organism evidence="9 10">
    <name type="scientific">Suillus discolor</name>
    <dbReference type="NCBI Taxonomy" id="1912936"/>
    <lineage>
        <taxon>Eukaryota</taxon>
        <taxon>Fungi</taxon>
        <taxon>Dikarya</taxon>
        <taxon>Basidiomycota</taxon>
        <taxon>Agaricomycotina</taxon>
        <taxon>Agaricomycetes</taxon>
        <taxon>Agaricomycetidae</taxon>
        <taxon>Boletales</taxon>
        <taxon>Suillineae</taxon>
        <taxon>Suillaceae</taxon>
        <taxon>Suillus</taxon>
    </lineage>
</organism>
<evidence type="ECO:0000256" key="5">
    <source>
        <dbReference type="ARBA" id="ARBA00022786"/>
    </source>
</evidence>
<sequence length="409" mass="45034">MARGKTVPLAMTNFPASVCVAPGNQERLVLSKLPSLSASFPATSTLLVRLFNLLEGSDYSTTAVAAVQRLLRLPQSVLVLRKENPSYCTIYVSRSTTCVVLVCSTSKIMLPIINMPENVFKLKRRSRIWLCPTAAFTSISLHAANPFRTNADRLKEPKGSLYPKTLDGLGLGGEEQLAPALTVLEFRPPHLEVLVLNDLGPDADIAGPPHSYATISIKDPMKTLFKALVSAVTARSNVPFGSHFPVSKLVNKHFILATRIQVAAAKICPSIQRIPATRLAGAGCGGDDLELAKLAQTSWDGYMKRNDSVIVVLFQGQYQSTLVYPGCEKVSITFDPFMYLNTPPIDSMTEIKEDGDVSQVRLKRVGREDWTKASRRSLAHHTTRTPWFTVLVQLVEVIIALLWAWRNFT</sequence>
<dbReference type="RefSeq" id="XP_041285285.1">
    <property type="nucleotide sequence ID" value="XM_041443048.1"/>
</dbReference>
<protein>
    <recommendedName>
        <fullName evidence="3">ubiquitinyl hydrolase 1</fullName>
        <ecNumber evidence="3">3.4.19.12</ecNumber>
    </recommendedName>
</protein>
<evidence type="ECO:0000256" key="7">
    <source>
        <dbReference type="ARBA" id="ARBA00022807"/>
    </source>
</evidence>
<dbReference type="EC" id="3.4.19.12" evidence="3"/>
<dbReference type="GeneID" id="64705307"/>
<evidence type="ECO:0000259" key="8">
    <source>
        <dbReference type="Pfam" id="PF26076"/>
    </source>
</evidence>
<keyword evidence="7" id="KW-0788">Thiol protease</keyword>
<comment type="catalytic activity">
    <reaction evidence="1">
        <text>Thiol-dependent hydrolysis of ester, thioester, amide, peptide and isopeptide bonds formed by the C-terminal Gly of ubiquitin (a 76-residue protein attached to proteins as an intracellular targeting signal).</text>
        <dbReference type="EC" id="3.4.19.12"/>
    </reaction>
</comment>
<dbReference type="AlphaFoldDB" id="A0A9P7ETE6"/>
<dbReference type="GO" id="GO:0004843">
    <property type="term" value="F:cysteine-type deubiquitinase activity"/>
    <property type="evidence" value="ECO:0007669"/>
    <property type="project" value="UniProtKB-EC"/>
</dbReference>
<accession>A0A9P7ETE6</accession>
<dbReference type="PANTHER" id="PTHR21646:SF24">
    <property type="entry name" value="UBIQUITIN CARBOXYL-TERMINAL HYDROLASE"/>
    <property type="match status" value="1"/>
</dbReference>
<dbReference type="InterPro" id="IPR050185">
    <property type="entry name" value="Ub_carboxyl-term_hydrolase"/>
</dbReference>